<accession>A0A0M3JFZ1</accession>
<reference evidence="4" key="1">
    <citation type="submission" date="2017-02" db="UniProtKB">
        <authorList>
            <consortium name="WormBaseParasite"/>
        </authorList>
    </citation>
    <scope>IDENTIFICATION</scope>
</reference>
<evidence type="ECO:0000313" key="2">
    <source>
        <dbReference type="EMBL" id="VDK26847.1"/>
    </source>
</evidence>
<keyword evidence="1" id="KW-1133">Transmembrane helix</keyword>
<name>A0A0M3JFZ1_ANISI</name>
<protein>
    <submittedName>
        <fullName evidence="4">Protein VAC14 homolog (inferred by orthology to a human protein)</fullName>
    </submittedName>
</protein>
<dbReference type="OrthoDB" id="5574975at2759"/>
<dbReference type="AlphaFoldDB" id="A0A0M3JFZ1"/>
<keyword evidence="1" id="KW-0812">Transmembrane</keyword>
<evidence type="ECO:0000256" key="1">
    <source>
        <dbReference type="SAM" id="Phobius"/>
    </source>
</evidence>
<organism evidence="4">
    <name type="scientific">Anisakis simplex</name>
    <name type="common">Herring worm</name>
    <dbReference type="NCBI Taxonomy" id="6269"/>
    <lineage>
        <taxon>Eukaryota</taxon>
        <taxon>Metazoa</taxon>
        <taxon>Ecdysozoa</taxon>
        <taxon>Nematoda</taxon>
        <taxon>Chromadorea</taxon>
        <taxon>Rhabditida</taxon>
        <taxon>Spirurina</taxon>
        <taxon>Ascaridomorpha</taxon>
        <taxon>Ascaridoidea</taxon>
        <taxon>Anisakidae</taxon>
        <taxon>Anisakis</taxon>
        <taxon>Anisakis simplex complex</taxon>
    </lineage>
</organism>
<dbReference type="EMBL" id="UYRR01013577">
    <property type="protein sequence ID" value="VDK26847.1"/>
    <property type="molecule type" value="Genomic_DNA"/>
</dbReference>
<keyword evidence="1" id="KW-0472">Membrane</keyword>
<proteinExistence type="predicted"/>
<gene>
    <name evidence="2" type="ORF">ASIM_LOCUS6320</name>
</gene>
<dbReference type="WBParaSite" id="ASIM_0000654501-mRNA-1">
    <property type="protein sequence ID" value="ASIM_0000654501-mRNA-1"/>
    <property type="gene ID" value="ASIM_0000654501"/>
</dbReference>
<dbReference type="Proteomes" id="UP000267096">
    <property type="component" value="Unassembled WGS sequence"/>
</dbReference>
<reference evidence="2 3" key="2">
    <citation type="submission" date="2018-11" db="EMBL/GenBank/DDBJ databases">
        <authorList>
            <consortium name="Pathogen Informatics"/>
        </authorList>
    </citation>
    <scope>NUCLEOTIDE SEQUENCE [LARGE SCALE GENOMIC DNA]</scope>
</reference>
<sequence length="61" mass="7187">MTESQYAPLTQAVVRTLTDKLYEKRKAAALDIEKFVFDFLLLFLIIIVYFRCYVLLLVLLL</sequence>
<keyword evidence="3" id="KW-1185">Reference proteome</keyword>
<evidence type="ECO:0000313" key="3">
    <source>
        <dbReference type="Proteomes" id="UP000267096"/>
    </source>
</evidence>
<evidence type="ECO:0000313" key="4">
    <source>
        <dbReference type="WBParaSite" id="ASIM_0000654501-mRNA-1"/>
    </source>
</evidence>
<feature type="transmembrane region" description="Helical" evidence="1">
    <location>
        <begin position="39"/>
        <end position="60"/>
    </location>
</feature>